<sequence length="217" mass="24117">MGWTGDTAVEAYDGTVYRMQNLKKGHVLKGKDGPVVVECLVQTSLDAEAYGTANCNPLCLVVDFAFDSNGSKIDEPREIKASTQPRACGNVYNPVMVLSKRARETWIWTFMHTVSHEARMNKYLITYDIVLNKEHRHIPISVFRDVYIPSLGHGSVRNVLCHPYFGDARIIKDLQMDPAYHSQGLVVLKGKNYIRDGQTGTVRSVVGVSGDAQCVLA</sequence>
<evidence type="ECO:0000313" key="3">
    <source>
        <dbReference type="Proteomes" id="UP001190700"/>
    </source>
</evidence>
<dbReference type="Proteomes" id="UP001190700">
    <property type="component" value="Unassembled WGS sequence"/>
</dbReference>
<dbReference type="EMBL" id="LGRX02000014">
    <property type="protein sequence ID" value="KAK3289856.1"/>
    <property type="molecule type" value="Genomic_DNA"/>
</dbReference>
<proteinExistence type="predicted"/>
<gene>
    <name evidence="2" type="ORF">CYMTET_2715</name>
</gene>
<reference evidence="2 3" key="1">
    <citation type="journal article" date="2015" name="Genome Biol. Evol.">
        <title>Comparative Genomics of a Bacterivorous Green Alga Reveals Evolutionary Causalities and Consequences of Phago-Mixotrophic Mode of Nutrition.</title>
        <authorList>
            <person name="Burns J.A."/>
            <person name="Paasch A."/>
            <person name="Narechania A."/>
            <person name="Kim E."/>
        </authorList>
    </citation>
    <scope>NUCLEOTIDE SEQUENCE [LARGE SCALE GENOMIC DNA]</scope>
    <source>
        <strain evidence="2 3">PLY_AMNH</strain>
    </source>
</reference>
<feature type="domain" description="Vint" evidence="1">
    <location>
        <begin position="107"/>
        <end position="203"/>
    </location>
</feature>
<dbReference type="Pfam" id="PF14623">
    <property type="entry name" value="Vint"/>
    <property type="match status" value="1"/>
</dbReference>
<dbReference type="AlphaFoldDB" id="A0AAE0H4T1"/>
<evidence type="ECO:0000313" key="2">
    <source>
        <dbReference type="EMBL" id="KAK3289856.1"/>
    </source>
</evidence>
<comment type="caution">
    <text evidence="2">The sequence shown here is derived from an EMBL/GenBank/DDBJ whole genome shotgun (WGS) entry which is preliminary data.</text>
</comment>
<keyword evidence="3" id="KW-1185">Reference proteome</keyword>
<name>A0AAE0H4T1_9CHLO</name>
<organism evidence="2 3">
    <name type="scientific">Cymbomonas tetramitiformis</name>
    <dbReference type="NCBI Taxonomy" id="36881"/>
    <lineage>
        <taxon>Eukaryota</taxon>
        <taxon>Viridiplantae</taxon>
        <taxon>Chlorophyta</taxon>
        <taxon>Pyramimonadophyceae</taxon>
        <taxon>Pyramimonadales</taxon>
        <taxon>Pyramimonadaceae</taxon>
        <taxon>Cymbomonas</taxon>
    </lineage>
</organism>
<evidence type="ECO:0000259" key="1">
    <source>
        <dbReference type="Pfam" id="PF14623"/>
    </source>
</evidence>
<dbReference type="InterPro" id="IPR039510">
    <property type="entry name" value="Vint_dom"/>
</dbReference>
<protein>
    <recommendedName>
        <fullName evidence="1">Vint domain-containing protein</fullName>
    </recommendedName>
</protein>
<accession>A0AAE0H4T1</accession>